<dbReference type="VEuPathDB" id="VectorBase:PPAPM1_008789"/>
<dbReference type="Gene3D" id="2.10.230.10">
    <property type="entry name" value="Heat shock protein DnaJ, cysteine-rich domain"/>
    <property type="match status" value="1"/>
</dbReference>
<evidence type="ECO:0000313" key="7">
    <source>
        <dbReference type="Proteomes" id="UP000092462"/>
    </source>
</evidence>
<keyword evidence="5" id="KW-0143">Chaperone</keyword>
<evidence type="ECO:0000256" key="1">
    <source>
        <dbReference type="ARBA" id="ARBA00022723"/>
    </source>
</evidence>
<name>A0A1B0GML3_PHLPP</name>
<evidence type="ECO:0000256" key="3">
    <source>
        <dbReference type="ARBA" id="ARBA00022771"/>
    </source>
</evidence>
<dbReference type="InterPro" id="IPR018253">
    <property type="entry name" value="DnaJ_domain_CS"/>
</dbReference>
<dbReference type="CDD" id="cd06257">
    <property type="entry name" value="DnaJ"/>
    <property type="match status" value="1"/>
</dbReference>
<keyword evidence="4" id="KW-0862">Zinc</keyword>
<reference evidence="6" key="1">
    <citation type="submission" date="2022-08" db="UniProtKB">
        <authorList>
            <consortium name="EnsemblMetazoa"/>
        </authorList>
    </citation>
    <scope>IDENTIFICATION</scope>
    <source>
        <strain evidence="6">Israel</strain>
    </source>
</reference>
<dbReference type="Pfam" id="PF00226">
    <property type="entry name" value="DnaJ"/>
    <property type="match status" value="1"/>
</dbReference>
<proteinExistence type="predicted"/>
<evidence type="ECO:0000256" key="5">
    <source>
        <dbReference type="ARBA" id="ARBA00023186"/>
    </source>
</evidence>
<dbReference type="VEuPathDB" id="VectorBase:PPAI003201"/>
<dbReference type="EnsemblMetazoa" id="PPAI003201-RA">
    <property type="protein sequence ID" value="PPAI003201-PA"/>
    <property type="gene ID" value="PPAI003201"/>
</dbReference>
<dbReference type="SMART" id="SM00271">
    <property type="entry name" value="DnaJ"/>
    <property type="match status" value="1"/>
</dbReference>
<dbReference type="GO" id="GO:0051082">
    <property type="term" value="F:unfolded protein binding"/>
    <property type="evidence" value="ECO:0007669"/>
    <property type="project" value="InterPro"/>
</dbReference>
<dbReference type="GO" id="GO:0008270">
    <property type="term" value="F:zinc ion binding"/>
    <property type="evidence" value="ECO:0007669"/>
    <property type="project" value="UniProtKB-KW"/>
</dbReference>
<dbReference type="InterPro" id="IPR002939">
    <property type="entry name" value="DnaJ_C"/>
</dbReference>
<dbReference type="SUPFAM" id="SSF49493">
    <property type="entry name" value="HSP40/DnaJ peptide-binding domain"/>
    <property type="match status" value="1"/>
</dbReference>
<dbReference type="SUPFAM" id="SSF46565">
    <property type="entry name" value="Chaperone J-domain"/>
    <property type="match status" value="1"/>
</dbReference>
<accession>A0A1B0GML3</accession>
<organism evidence="6 7">
    <name type="scientific">Phlebotomus papatasi</name>
    <name type="common">Sandfly</name>
    <dbReference type="NCBI Taxonomy" id="29031"/>
    <lineage>
        <taxon>Eukaryota</taxon>
        <taxon>Metazoa</taxon>
        <taxon>Ecdysozoa</taxon>
        <taxon>Arthropoda</taxon>
        <taxon>Hexapoda</taxon>
        <taxon>Insecta</taxon>
        <taxon>Pterygota</taxon>
        <taxon>Neoptera</taxon>
        <taxon>Endopterygota</taxon>
        <taxon>Diptera</taxon>
        <taxon>Nematocera</taxon>
        <taxon>Psychodoidea</taxon>
        <taxon>Psychodidae</taxon>
        <taxon>Phlebotomus</taxon>
        <taxon>Phlebotomus</taxon>
    </lineage>
</organism>
<dbReference type="PROSITE" id="PS00636">
    <property type="entry name" value="DNAJ_1"/>
    <property type="match status" value="1"/>
</dbReference>
<dbReference type="Proteomes" id="UP000092462">
    <property type="component" value="Unassembled WGS sequence"/>
</dbReference>
<dbReference type="CDD" id="cd10747">
    <property type="entry name" value="DnaJ_C"/>
    <property type="match status" value="1"/>
</dbReference>
<keyword evidence="1" id="KW-0479">Metal-binding</keyword>
<dbReference type="InterPro" id="IPR001623">
    <property type="entry name" value="DnaJ_domain"/>
</dbReference>
<dbReference type="Pfam" id="PF01556">
    <property type="entry name" value="DnaJ_C"/>
    <property type="match status" value="1"/>
</dbReference>
<dbReference type="PRINTS" id="PR00625">
    <property type="entry name" value="JDOMAIN"/>
</dbReference>
<keyword evidence="7" id="KW-1185">Reference proteome</keyword>
<dbReference type="AlphaFoldDB" id="A0A1B0GML3"/>
<keyword evidence="3" id="KW-0863">Zinc-finger</keyword>
<sequence length="306" mass="34497">MSTVSSHEVRVPQKNYYKILGVDANSSSKEIKSAYIRLAKIFHPDAHRATPEAKKHFQDIAEAYEVLSDLRKRRIYDRFGVVNRKILDVKKSVSTNEYFKELVKRQNVIEKIVAHLTFLQAIRGGDQVVKLNLETPCKNCEGVRKAKQLLEKCKCCDGRGTVIVQKNVTVTIPENLKPGQTVDIPSPVDPMKTLRISFNVNTSTDFRQEGLNIHSNLVISLSQALLGDNVPIRGVYRDHKLRIPPGIQSHTILKLPGRGIRKTPSGHEIGDHFVTVIVVIPRKLTKAQLEIIREFAKTETGPKKDN</sequence>
<dbReference type="GO" id="GO:0006457">
    <property type="term" value="P:protein folding"/>
    <property type="evidence" value="ECO:0007669"/>
    <property type="project" value="InterPro"/>
</dbReference>
<dbReference type="Gene3D" id="1.10.287.110">
    <property type="entry name" value="DnaJ domain"/>
    <property type="match status" value="1"/>
</dbReference>
<dbReference type="EMBL" id="AJVK01012176">
    <property type="status" value="NOT_ANNOTATED_CDS"/>
    <property type="molecule type" value="Genomic_DNA"/>
</dbReference>
<dbReference type="InterPro" id="IPR036869">
    <property type="entry name" value="J_dom_sf"/>
</dbReference>
<dbReference type="InterPro" id="IPR008971">
    <property type="entry name" value="HSP40/DnaJ_pept-bd"/>
</dbReference>
<evidence type="ECO:0000256" key="2">
    <source>
        <dbReference type="ARBA" id="ARBA00022737"/>
    </source>
</evidence>
<dbReference type="InterPro" id="IPR051938">
    <property type="entry name" value="Apopto_cytoskel_mod"/>
</dbReference>
<dbReference type="InterPro" id="IPR036410">
    <property type="entry name" value="HSP_DnaJ_Cys-rich_dom_sf"/>
</dbReference>
<evidence type="ECO:0000313" key="6">
    <source>
        <dbReference type="EnsemblMetazoa" id="PPAI003201-PA"/>
    </source>
</evidence>
<dbReference type="PROSITE" id="PS50076">
    <property type="entry name" value="DNAJ_2"/>
    <property type="match status" value="1"/>
</dbReference>
<evidence type="ECO:0000256" key="4">
    <source>
        <dbReference type="ARBA" id="ARBA00022833"/>
    </source>
</evidence>
<dbReference type="FunFam" id="2.60.260.20:FF:000005">
    <property type="entry name" value="Chaperone protein dnaJ 1, mitochondrial"/>
    <property type="match status" value="1"/>
</dbReference>
<dbReference type="SUPFAM" id="SSF57938">
    <property type="entry name" value="DnaJ/Hsp40 cysteine-rich domain"/>
    <property type="match status" value="1"/>
</dbReference>
<keyword evidence="2" id="KW-0677">Repeat</keyword>
<dbReference type="Gene3D" id="2.60.260.20">
    <property type="entry name" value="Urease metallochaperone UreE, N-terminal domain"/>
    <property type="match status" value="2"/>
</dbReference>
<dbReference type="PANTHER" id="PTHR44145">
    <property type="entry name" value="DNAJ HOMOLOG SUBFAMILY A MEMBER 3, MITOCHONDRIAL"/>
    <property type="match status" value="1"/>
</dbReference>
<protein>
    <submittedName>
        <fullName evidence="6">Uncharacterized protein</fullName>
    </submittedName>
</protein>
<dbReference type="PANTHER" id="PTHR44145:SF3">
    <property type="entry name" value="DNAJ HOMOLOG SUBFAMILY A MEMBER 3, MITOCHONDRIAL"/>
    <property type="match status" value="1"/>
</dbReference>